<dbReference type="AlphaFoldDB" id="A0A6H1ZLT7"/>
<sequence length="106" mass="12880">MKNILEGRDFNREKIRIRDKHTCQICGIVWVENTRRFDIHYKDCNKEKTRQYDNLKKEAENMITLCHKCHLNLSEHREAMHLSKLKNKNKKIFAVHNLFNPYKHST</sequence>
<accession>A0A6H1ZLT7</accession>
<evidence type="ECO:0008006" key="2">
    <source>
        <dbReference type="Google" id="ProtNLM"/>
    </source>
</evidence>
<gene>
    <name evidence="1" type="ORF">TM448A00980_0017</name>
</gene>
<evidence type="ECO:0000313" key="1">
    <source>
        <dbReference type="EMBL" id="QJA48524.1"/>
    </source>
</evidence>
<dbReference type="EMBL" id="MT144088">
    <property type="protein sequence ID" value="QJA48524.1"/>
    <property type="molecule type" value="Genomic_DNA"/>
</dbReference>
<proteinExistence type="predicted"/>
<protein>
    <recommendedName>
        <fullName evidence="2">HNH endonuclease</fullName>
    </recommendedName>
</protein>
<name>A0A6H1ZLT7_9ZZZZ</name>
<organism evidence="1">
    <name type="scientific">viral metagenome</name>
    <dbReference type="NCBI Taxonomy" id="1070528"/>
    <lineage>
        <taxon>unclassified sequences</taxon>
        <taxon>metagenomes</taxon>
        <taxon>organismal metagenomes</taxon>
    </lineage>
</organism>
<reference evidence="1" key="1">
    <citation type="submission" date="2020-03" db="EMBL/GenBank/DDBJ databases">
        <title>The deep terrestrial virosphere.</title>
        <authorList>
            <person name="Holmfeldt K."/>
            <person name="Nilsson E."/>
            <person name="Simone D."/>
            <person name="Lopez-Fernandez M."/>
            <person name="Wu X."/>
            <person name="de Brujin I."/>
            <person name="Lundin D."/>
            <person name="Andersson A."/>
            <person name="Bertilsson S."/>
            <person name="Dopson M."/>
        </authorList>
    </citation>
    <scope>NUCLEOTIDE SEQUENCE</scope>
    <source>
        <strain evidence="1">TM448A00980</strain>
    </source>
</reference>